<dbReference type="Gene3D" id="1.10.443.10">
    <property type="entry name" value="Intergrase catalytic core"/>
    <property type="match status" value="1"/>
</dbReference>
<dbReference type="RefSeq" id="WP_344812896.1">
    <property type="nucleotide sequence ID" value="NZ_BAAAYX010000011.1"/>
</dbReference>
<comment type="caution">
    <text evidence="6">The sequence shown here is derived from an EMBL/GenBank/DDBJ whole genome shotgun (WGS) entry which is preliminary data.</text>
</comment>
<feature type="domain" description="Core-binding (CB)" evidence="5">
    <location>
        <begin position="262"/>
        <end position="354"/>
    </location>
</feature>
<evidence type="ECO:0008006" key="8">
    <source>
        <dbReference type="Google" id="ProtNLM"/>
    </source>
</evidence>
<dbReference type="CDD" id="cd00397">
    <property type="entry name" value="DNA_BRE_C"/>
    <property type="match status" value="1"/>
</dbReference>
<dbReference type="PANTHER" id="PTHR30349:SF90">
    <property type="entry name" value="TYROSINE RECOMBINASE XERD"/>
    <property type="match status" value="1"/>
</dbReference>
<keyword evidence="7" id="KW-1185">Reference proteome</keyword>
<keyword evidence="2" id="KW-0233">DNA recombination</keyword>
<accession>A0ABP7DP49</accession>
<evidence type="ECO:0000256" key="2">
    <source>
        <dbReference type="ARBA" id="ARBA00023172"/>
    </source>
</evidence>
<organism evidence="6 7">
    <name type="scientific">Microlunatus aurantiacus</name>
    <dbReference type="NCBI Taxonomy" id="446786"/>
    <lineage>
        <taxon>Bacteria</taxon>
        <taxon>Bacillati</taxon>
        <taxon>Actinomycetota</taxon>
        <taxon>Actinomycetes</taxon>
        <taxon>Propionibacteriales</taxon>
        <taxon>Propionibacteriaceae</taxon>
        <taxon>Microlunatus</taxon>
    </lineage>
</organism>
<dbReference type="SUPFAM" id="SSF56349">
    <property type="entry name" value="DNA breaking-rejoining enzymes"/>
    <property type="match status" value="1"/>
</dbReference>
<reference evidence="7" key="1">
    <citation type="journal article" date="2019" name="Int. J. Syst. Evol. Microbiol.">
        <title>The Global Catalogue of Microorganisms (GCM) 10K type strain sequencing project: providing services to taxonomists for standard genome sequencing and annotation.</title>
        <authorList>
            <consortium name="The Broad Institute Genomics Platform"/>
            <consortium name="The Broad Institute Genome Sequencing Center for Infectious Disease"/>
            <person name="Wu L."/>
            <person name="Ma J."/>
        </authorList>
    </citation>
    <scope>NUCLEOTIDE SEQUENCE [LARGE SCALE GENOMIC DNA]</scope>
    <source>
        <strain evidence="7">JCM 16548</strain>
    </source>
</reference>
<keyword evidence="1 3" id="KW-0238">DNA-binding</keyword>
<evidence type="ECO:0000313" key="6">
    <source>
        <dbReference type="EMBL" id="GAA3707573.1"/>
    </source>
</evidence>
<evidence type="ECO:0000256" key="3">
    <source>
        <dbReference type="PROSITE-ProRule" id="PRU01248"/>
    </source>
</evidence>
<dbReference type="Proteomes" id="UP001500051">
    <property type="component" value="Unassembled WGS sequence"/>
</dbReference>
<evidence type="ECO:0000256" key="1">
    <source>
        <dbReference type="ARBA" id="ARBA00023125"/>
    </source>
</evidence>
<dbReference type="InterPro" id="IPR011010">
    <property type="entry name" value="DNA_brk_join_enz"/>
</dbReference>
<evidence type="ECO:0000259" key="4">
    <source>
        <dbReference type="PROSITE" id="PS51898"/>
    </source>
</evidence>
<evidence type="ECO:0000313" key="7">
    <source>
        <dbReference type="Proteomes" id="UP001500051"/>
    </source>
</evidence>
<feature type="domain" description="Tyr recombinase" evidence="4">
    <location>
        <begin position="381"/>
        <end position="578"/>
    </location>
</feature>
<proteinExistence type="predicted"/>
<dbReference type="PROSITE" id="PS51900">
    <property type="entry name" value="CB"/>
    <property type="match status" value="1"/>
</dbReference>
<dbReference type="PANTHER" id="PTHR30349">
    <property type="entry name" value="PHAGE INTEGRASE-RELATED"/>
    <property type="match status" value="1"/>
</dbReference>
<dbReference type="InterPro" id="IPR013762">
    <property type="entry name" value="Integrase-like_cat_sf"/>
</dbReference>
<name>A0ABP7DP49_9ACTN</name>
<protein>
    <recommendedName>
        <fullName evidence="8">Site-specific recombinase XerD</fullName>
    </recommendedName>
</protein>
<dbReference type="InterPro" id="IPR044068">
    <property type="entry name" value="CB"/>
</dbReference>
<gene>
    <name evidence="6" type="ORF">GCM10022204_26870</name>
</gene>
<sequence>MITSQPIRLARVPARAVVRRVHADRATYKAWIDQHCGSYAVRWARLDDYDRFVDRWPLLQDWFDAPLRLRLLDKENAVRGQQPHGGASVIMPYLSYLSLVHGVGLDYPVLLARTFTSPFKHQARHGGLGVDADLFDRHVVRLTELGYTTARTQLVWTLGRMLLHRGDPDLTALSVEDLEGLRAAINTFTARLRLDPLREFYSRAPVERPPEVTADGYLRSAIARLHAVHVLLFDLGQVDQEPSGRVTAGGWMDQLAPSDAPPRIRAVLERYLRLHLDANLDRPQTVRHARDALRRLVTWMAQAHPEMTSLADLHREHAEAFLRWLGTRTNQQTGAPLSVSYRRSVVTLITRFVTETAAWNWDDVPARVLFTRADIPKINKPLPRFIPDHELAALMTAVDQLTNPFQRAALIVARWSGARRDEIRRLAVDCLDTYPDGHPRLRIPVGKGYTERSIPLHPQAANALQPLIDLARQQRSRRRYDSSAGREVQHIFMMRGKLLSKSLLFDMALAEACTAAGLVDSAGKATITAHRFRHTIGTQLAEGGARIQTIMAVLGHTTPNMSIIYATLSDPTVKQQYHDALDRHLGPEVNLAGPAADALREHRLDPEAVSWLQTNFLKTELELGHCLRTPAEGPCECDLMLTCSKFLTTSDYAPRLRSRLEVEQQLIDDATARDWPREIERHEATKRRLTQLLLDLG</sequence>
<dbReference type="InterPro" id="IPR050090">
    <property type="entry name" value="Tyrosine_recombinase_XerCD"/>
</dbReference>
<dbReference type="InterPro" id="IPR002104">
    <property type="entry name" value="Integrase_catalytic"/>
</dbReference>
<dbReference type="PROSITE" id="PS51898">
    <property type="entry name" value="TYR_RECOMBINASE"/>
    <property type="match status" value="1"/>
</dbReference>
<evidence type="ECO:0000259" key="5">
    <source>
        <dbReference type="PROSITE" id="PS51900"/>
    </source>
</evidence>
<dbReference type="EMBL" id="BAAAYX010000011">
    <property type="protein sequence ID" value="GAA3707573.1"/>
    <property type="molecule type" value="Genomic_DNA"/>
</dbReference>
<dbReference type="Pfam" id="PF00589">
    <property type="entry name" value="Phage_integrase"/>
    <property type="match status" value="1"/>
</dbReference>